<sequence length="164" mass="18741">MKKERDFIVEKLQEAGVHGKIHDSLKSLKNCNEVHVGAVLRSGERVSRSKSKKIYEDQAGQRITRKKLFERITVLHVVIGEYNEEKVENIFTKFLKIMSKGVEVDGNWVEMEIGEVDWVQGEDTILKSKMAVEFDMTLTGGVYVDVPMKEISANYDYTVKKVGD</sequence>
<organism evidence="1">
    <name type="scientific">Siphoviridae sp. ct8hR1</name>
    <dbReference type="NCBI Taxonomy" id="2826172"/>
    <lineage>
        <taxon>Viruses</taxon>
        <taxon>Duplodnaviria</taxon>
        <taxon>Heunggongvirae</taxon>
        <taxon>Uroviricota</taxon>
        <taxon>Caudoviricetes</taxon>
    </lineage>
</organism>
<protein>
    <recommendedName>
        <fullName evidence="2">SON protein</fullName>
    </recommendedName>
</protein>
<reference evidence="1" key="1">
    <citation type="journal article" date="2021" name="Proc. Natl. Acad. Sci. U.S.A.">
        <title>A Catalog of Tens of Thousands of Viruses from Human Metagenomes Reveals Hidden Associations with Chronic Diseases.</title>
        <authorList>
            <person name="Tisza M.J."/>
            <person name="Buck C.B."/>
        </authorList>
    </citation>
    <scope>NUCLEOTIDE SEQUENCE</scope>
    <source>
        <strain evidence="1">Ct8hR1</strain>
    </source>
</reference>
<proteinExistence type="predicted"/>
<evidence type="ECO:0008006" key="2">
    <source>
        <dbReference type="Google" id="ProtNLM"/>
    </source>
</evidence>
<name>A0A8S5NAL0_9CAUD</name>
<accession>A0A8S5NAL0</accession>
<dbReference type="EMBL" id="BK015113">
    <property type="protein sequence ID" value="DAD91431.1"/>
    <property type="molecule type" value="Genomic_DNA"/>
</dbReference>
<evidence type="ECO:0000313" key="1">
    <source>
        <dbReference type="EMBL" id="DAD91431.1"/>
    </source>
</evidence>